<dbReference type="AlphaFoldDB" id="A0A4R6KFC3"/>
<dbReference type="NCBIfam" id="TIGR03843">
    <property type="entry name" value="SCO1664 family protein"/>
    <property type="match status" value="1"/>
</dbReference>
<evidence type="ECO:0000313" key="2">
    <source>
        <dbReference type="Proteomes" id="UP000295388"/>
    </source>
</evidence>
<dbReference type="OrthoDB" id="3423180at2"/>
<dbReference type="Proteomes" id="UP000295388">
    <property type="component" value="Unassembled WGS sequence"/>
</dbReference>
<dbReference type="EMBL" id="SNWQ01000008">
    <property type="protein sequence ID" value="TDO47940.1"/>
    <property type="molecule type" value="Genomic_DNA"/>
</dbReference>
<dbReference type="InterPro" id="IPR022292">
    <property type="entry name" value="CHP03843"/>
</dbReference>
<sequence>MIDLDLLSRGELSLHGRLVAASNGTFQGSVSLSGESATVVYKPVQGERPLWDFPDGTLAQREYAAYVVSEALGWSLVPPTLLRDGPLGEGMVQLWIDEAELPAGETELVDIVPQGRVPTGWIGVLDALDGRHNPVTLVHADQDGLRRMAVFDALVNNADRKGGHVLNPGDGRIFGVDHGVTFNADDKLRTVLWGWAGETIPAELLEDVRKLADELAGRLGAELCELITGVELTATRERCAALLKTGKYPFPSDDWPAIPWPAF</sequence>
<dbReference type="RefSeq" id="WP_133801371.1">
    <property type="nucleotide sequence ID" value="NZ_SNWQ01000008.1"/>
</dbReference>
<name>A0A4R6KFC3_9ACTN</name>
<organism evidence="1 2">
    <name type="scientific">Kribbella caucasensis</name>
    <dbReference type="NCBI Taxonomy" id="2512215"/>
    <lineage>
        <taxon>Bacteria</taxon>
        <taxon>Bacillati</taxon>
        <taxon>Actinomycetota</taxon>
        <taxon>Actinomycetes</taxon>
        <taxon>Propionibacteriales</taxon>
        <taxon>Kribbellaceae</taxon>
        <taxon>Kribbella</taxon>
    </lineage>
</organism>
<gene>
    <name evidence="1" type="ORF">EV643_108256</name>
</gene>
<proteinExistence type="predicted"/>
<evidence type="ECO:0000313" key="1">
    <source>
        <dbReference type="EMBL" id="TDO47940.1"/>
    </source>
</evidence>
<accession>A0A4R6KFC3</accession>
<comment type="caution">
    <text evidence="1">The sequence shown here is derived from an EMBL/GenBank/DDBJ whole genome shotgun (WGS) entry which is preliminary data.</text>
</comment>
<protein>
    <submittedName>
        <fullName evidence="1">Putative repeat protein (TIGR03843 family)</fullName>
    </submittedName>
</protein>
<reference evidence="1 2" key="1">
    <citation type="submission" date="2019-03" db="EMBL/GenBank/DDBJ databases">
        <title>Genomic Encyclopedia of Type Strains, Phase III (KMG-III): the genomes of soil and plant-associated and newly described type strains.</title>
        <authorList>
            <person name="Whitman W."/>
        </authorList>
    </citation>
    <scope>NUCLEOTIDE SEQUENCE [LARGE SCALE GENOMIC DNA]</scope>
    <source>
        <strain evidence="1 2">VKM Ac-2527</strain>
    </source>
</reference>
<keyword evidence="2" id="KW-1185">Reference proteome</keyword>